<dbReference type="OrthoDB" id="50379at2157"/>
<feature type="transmembrane region" description="Helical" evidence="7">
    <location>
        <begin position="217"/>
        <end position="239"/>
    </location>
</feature>
<dbReference type="PANTHER" id="PTHR30151:SF0">
    <property type="entry name" value="ABC TRANSPORTER PERMEASE PROTEIN MJ0413-RELATED"/>
    <property type="match status" value="1"/>
</dbReference>
<name>A0A6B0SEF0_9EURY</name>
<accession>A0A6B0SEF0</accession>
<evidence type="ECO:0000256" key="5">
    <source>
        <dbReference type="ARBA" id="ARBA00022989"/>
    </source>
</evidence>
<organism evidence="9 10">
    <name type="scientific">Halobacterium bonnevillei</name>
    <dbReference type="NCBI Taxonomy" id="2692200"/>
    <lineage>
        <taxon>Archaea</taxon>
        <taxon>Methanobacteriati</taxon>
        <taxon>Methanobacteriota</taxon>
        <taxon>Stenosarchaea group</taxon>
        <taxon>Halobacteria</taxon>
        <taxon>Halobacteriales</taxon>
        <taxon>Halobacteriaceae</taxon>
        <taxon>Halobacterium</taxon>
    </lineage>
</organism>
<protein>
    <submittedName>
        <fullName evidence="9">ABC transporter permease subunit</fullName>
    </submittedName>
</protein>
<dbReference type="Pfam" id="PF00528">
    <property type="entry name" value="BPD_transp_1"/>
    <property type="match status" value="1"/>
</dbReference>
<comment type="caution">
    <text evidence="9">The sequence shown here is derived from an EMBL/GenBank/DDBJ whole genome shotgun (WGS) entry which is preliminary data.</text>
</comment>
<dbReference type="InterPro" id="IPR035906">
    <property type="entry name" value="MetI-like_sf"/>
</dbReference>
<keyword evidence="2 7" id="KW-0813">Transport</keyword>
<proteinExistence type="inferred from homology"/>
<feature type="transmembrane region" description="Helical" evidence="7">
    <location>
        <begin position="245"/>
        <end position="265"/>
    </location>
</feature>
<evidence type="ECO:0000256" key="1">
    <source>
        <dbReference type="ARBA" id="ARBA00004651"/>
    </source>
</evidence>
<reference evidence="9 10" key="1">
    <citation type="submission" date="2019-12" db="EMBL/GenBank/DDBJ databases">
        <title>Isolation and characterization of three novel carbon monoxide-oxidizing members of Halobacteria from salione crusts and soils.</title>
        <authorList>
            <person name="Myers M.R."/>
            <person name="King G.M."/>
        </authorList>
    </citation>
    <scope>NUCLEOTIDE SEQUENCE [LARGE SCALE GENOMIC DNA]</scope>
    <source>
        <strain evidence="9 10">PCN9</strain>
    </source>
</reference>
<dbReference type="EMBL" id="WUUU01000018">
    <property type="protein sequence ID" value="MXR19858.1"/>
    <property type="molecule type" value="Genomic_DNA"/>
</dbReference>
<feature type="domain" description="ABC transmembrane type-1" evidence="8">
    <location>
        <begin position="88"/>
        <end position="266"/>
    </location>
</feature>
<keyword evidence="10" id="KW-1185">Reference proteome</keyword>
<evidence type="ECO:0000256" key="7">
    <source>
        <dbReference type="RuleBase" id="RU363032"/>
    </source>
</evidence>
<keyword evidence="6 7" id="KW-0472">Membrane</keyword>
<dbReference type="GO" id="GO:0005886">
    <property type="term" value="C:plasma membrane"/>
    <property type="evidence" value="ECO:0007669"/>
    <property type="project" value="UniProtKB-SubCell"/>
</dbReference>
<feature type="transmembrane region" description="Helical" evidence="7">
    <location>
        <begin position="152"/>
        <end position="170"/>
    </location>
</feature>
<evidence type="ECO:0000256" key="6">
    <source>
        <dbReference type="ARBA" id="ARBA00023136"/>
    </source>
</evidence>
<evidence type="ECO:0000256" key="4">
    <source>
        <dbReference type="ARBA" id="ARBA00022692"/>
    </source>
</evidence>
<dbReference type="PANTHER" id="PTHR30151">
    <property type="entry name" value="ALKANE SULFONATE ABC TRANSPORTER-RELATED, MEMBRANE SUBUNIT"/>
    <property type="match status" value="1"/>
</dbReference>
<dbReference type="AlphaFoldDB" id="A0A6B0SEF0"/>
<evidence type="ECO:0000256" key="2">
    <source>
        <dbReference type="ARBA" id="ARBA00022448"/>
    </source>
</evidence>
<comment type="similarity">
    <text evidence="7">Belongs to the binding-protein-dependent transport system permease family.</text>
</comment>
<dbReference type="InterPro" id="IPR000515">
    <property type="entry name" value="MetI-like"/>
</dbReference>
<evidence type="ECO:0000313" key="9">
    <source>
        <dbReference type="EMBL" id="MXR19858.1"/>
    </source>
</evidence>
<keyword evidence="5 7" id="KW-1133">Transmembrane helix</keyword>
<gene>
    <name evidence="9" type="ORF">GRX66_04300</name>
</gene>
<evidence type="ECO:0000256" key="3">
    <source>
        <dbReference type="ARBA" id="ARBA00022475"/>
    </source>
</evidence>
<evidence type="ECO:0000313" key="10">
    <source>
        <dbReference type="Proteomes" id="UP000471521"/>
    </source>
</evidence>
<keyword evidence="4 7" id="KW-0812">Transmembrane</keyword>
<dbReference type="PROSITE" id="PS50928">
    <property type="entry name" value="ABC_TM1"/>
    <property type="match status" value="1"/>
</dbReference>
<dbReference type="SUPFAM" id="SSF161098">
    <property type="entry name" value="MetI-like"/>
    <property type="match status" value="1"/>
</dbReference>
<dbReference type="CDD" id="cd06261">
    <property type="entry name" value="TM_PBP2"/>
    <property type="match status" value="1"/>
</dbReference>
<sequence>MEVPQGGNATRGATVTVSNVSVRSVDAVPAPLLRAGKFLFDWIPLVILTVLWEYASGTAVPAEILPPPTRVVGEIQELIVSGEVYSHLFTSLFRIGVGLGLSIAVGVLLGIGMARLDPVEDFFEVLLALTYPIPKTALVPLAILWLGVGTETAVLIVFLACLLPIVLNAYNAAENVDKNLVWAAKMMGTDGRQLFRKVVIPATIPEILTGVRQAIPIAFIALVSAELIASDKGIGYLILTAGQVGNYPTMFANIVIISAVAFFAVRGYEILRERVLVWT</sequence>
<dbReference type="Gene3D" id="1.10.3720.10">
    <property type="entry name" value="MetI-like"/>
    <property type="match status" value="1"/>
</dbReference>
<evidence type="ECO:0000259" key="8">
    <source>
        <dbReference type="PROSITE" id="PS50928"/>
    </source>
</evidence>
<feature type="transmembrane region" description="Helical" evidence="7">
    <location>
        <begin position="92"/>
        <end position="113"/>
    </location>
</feature>
<comment type="subcellular location">
    <subcellularLocation>
        <location evidence="1 7">Cell membrane</location>
        <topology evidence="1 7">Multi-pass membrane protein</topology>
    </subcellularLocation>
</comment>
<dbReference type="Proteomes" id="UP000471521">
    <property type="component" value="Unassembled WGS sequence"/>
</dbReference>
<keyword evidence="3" id="KW-1003">Cell membrane</keyword>
<dbReference type="GO" id="GO:0055085">
    <property type="term" value="P:transmembrane transport"/>
    <property type="evidence" value="ECO:0007669"/>
    <property type="project" value="InterPro"/>
</dbReference>